<gene>
    <name evidence="1" type="ORF">EV420DRAFT_1750272</name>
</gene>
<protein>
    <submittedName>
        <fullName evidence="1">Uncharacterized protein</fullName>
    </submittedName>
</protein>
<comment type="caution">
    <text evidence="1">The sequence shown here is derived from an EMBL/GenBank/DDBJ whole genome shotgun (WGS) entry which is preliminary data.</text>
</comment>
<keyword evidence="2" id="KW-1185">Reference proteome</keyword>
<dbReference type="Proteomes" id="UP001175211">
    <property type="component" value="Unassembled WGS sequence"/>
</dbReference>
<dbReference type="GeneID" id="85363867"/>
<name>A0AA39MZ52_ARMTA</name>
<reference evidence="1" key="1">
    <citation type="submission" date="2023-06" db="EMBL/GenBank/DDBJ databases">
        <authorList>
            <consortium name="Lawrence Berkeley National Laboratory"/>
            <person name="Ahrendt S."/>
            <person name="Sahu N."/>
            <person name="Indic B."/>
            <person name="Wong-Bajracharya J."/>
            <person name="Merenyi Z."/>
            <person name="Ke H.-M."/>
            <person name="Monk M."/>
            <person name="Kocsube S."/>
            <person name="Drula E."/>
            <person name="Lipzen A."/>
            <person name="Balint B."/>
            <person name="Henrissat B."/>
            <person name="Andreopoulos B."/>
            <person name="Martin F.M."/>
            <person name="Harder C.B."/>
            <person name="Rigling D."/>
            <person name="Ford K.L."/>
            <person name="Foster G.D."/>
            <person name="Pangilinan J."/>
            <person name="Papanicolaou A."/>
            <person name="Barry K."/>
            <person name="LaButti K."/>
            <person name="Viragh M."/>
            <person name="Koriabine M."/>
            <person name="Yan M."/>
            <person name="Riley R."/>
            <person name="Champramary S."/>
            <person name="Plett K.L."/>
            <person name="Tsai I.J."/>
            <person name="Slot J."/>
            <person name="Sipos G."/>
            <person name="Plett J."/>
            <person name="Nagy L.G."/>
            <person name="Grigoriev I.V."/>
        </authorList>
    </citation>
    <scope>NUCLEOTIDE SEQUENCE</scope>
    <source>
        <strain evidence="1">CCBAS 213</strain>
    </source>
</reference>
<organism evidence="1 2">
    <name type="scientific">Armillaria tabescens</name>
    <name type="common">Ringless honey mushroom</name>
    <name type="synonym">Agaricus tabescens</name>
    <dbReference type="NCBI Taxonomy" id="1929756"/>
    <lineage>
        <taxon>Eukaryota</taxon>
        <taxon>Fungi</taxon>
        <taxon>Dikarya</taxon>
        <taxon>Basidiomycota</taxon>
        <taxon>Agaricomycotina</taxon>
        <taxon>Agaricomycetes</taxon>
        <taxon>Agaricomycetidae</taxon>
        <taxon>Agaricales</taxon>
        <taxon>Marasmiineae</taxon>
        <taxon>Physalacriaceae</taxon>
        <taxon>Desarmillaria</taxon>
    </lineage>
</organism>
<sequence length="241" mass="27713">MLLHACLLNFQMSVEIGEIAKGLNHYEIRRRLQYALKLLLYSPDALNLQQVKHIGIDSRTVRLLDILRNDIHLEFPKLEHFEFSGDIEFTAGHLVKLFEYAPKLHSVALNTIHGTFFSLPSGQITTIHFANTFSLVYPSRFYNFPNATTATFEGWPDVFFGLSPIPFRRLVLRDNLPKFHRMGSMSQLTSLELVDIQCVSNESTSRQDTVYQLSRYLLKSPLLMELILTTVTIGPPRRFVN</sequence>
<accession>A0AA39MZ52</accession>
<proteinExistence type="predicted"/>
<evidence type="ECO:0000313" key="2">
    <source>
        <dbReference type="Proteomes" id="UP001175211"/>
    </source>
</evidence>
<dbReference type="AlphaFoldDB" id="A0AA39MZ52"/>
<dbReference type="EMBL" id="JAUEPS010000034">
    <property type="protein sequence ID" value="KAK0451265.1"/>
    <property type="molecule type" value="Genomic_DNA"/>
</dbReference>
<evidence type="ECO:0000313" key="1">
    <source>
        <dbReference type="EMBL" id="KAK0451265.1"/>
    </source>
</evidence>
<dbReference type="RefSeq" id="XP_060327602.1">
    <property type="nucleotide sequence ID" value="XM_060480319.1"/>
</dbReference>